<dbReference type="AlphaFoldDB" id="A0A0A9Q7L3"/>
<name>A0A0A9Q7L3_ARUDO</name>
<protein>
    <submittedName>
        <fullName evidence="1">Uncharacterized protein</fullName>
    </submittedName>
</protein>
<reference evidence="1" key="1">
    <citation type="submission" date="2014-09" db="EMBL/GenBank/DDBJ databases">
        <authorList>
            <person name="Magalhaes I.L.F."/>
            <person name="Oliveira U."/>
            <person name="Santos F.R."/>
            <person name="Vidigal T.H.D.A."/>
            <person name="Brescovit A.D."/>
            <person name="Santos A.J."/>
        </authorList>
    </citation>
    <scope>NUCLEOTIDE SEQUENCE</scope>
    <source>
        <tissue evidence="1">Shoot tissue taken approximately 20 cm above the soil surface</tissue>
    </source>
</reference>
<dbReference type="EMBL" id="GBRH01164889">
    <property type="protein sequence ID" value="JAE33007.1"/>
    <property type="molecule type" value="Transcribed_RNA"/>
</dbReference>
<reference evidence="1" key="2">
    <citation type="journal article" date="2015" name="Data Brief">
        <title>Shoot transcriptome of the giant reed, Arundo donax.</title>
        <authorList>
            <person name="Barrero R.A."/>
            <person name="Guerrero F.D."/>
            <person name="Moolhuijzen P."/>
            <person name="Goolsby J.A."/>
            <person name="Tidwell J."/>
            <person name="Bellgard S.E."/>
            <person name="Bellgard M.I."/>
        </authorList>
    </citation>
    <scope>NUCLEOTIDE SEQUENCE</scope>
    <source>
        <tissue evidence="1">Shoot tissue taken approximately 20 cm above the soil surface</tissue>
    </source>
</reference>
<proteinExistence type="predicted"/>
<sequence>MESTVFSHPNYSAQVVSVFYCMQSI</sequence>
<accession>A0A0A9Q7L3</accession>
<organism evidence="1">
    <name type="scientific">Arundo donax</name>
    <name type="common">Giant reed</name>
    <name type="synonym">Donax arundinaceus</name>
    <dbReference type="NCBI Taxonomy" id="35708"/>
    <lineage>
        <taxon>Eukaryota</taxon>
        <taxon>Viridiplantae</taxon>
        <taxon>Streptophyta</taxon>
        <taxon>Embryophyta</taxon>
        <taxon>Tracheophyta</taxon>
        <taxon>Spermatophyta</taxon>
        <taxon>Magnoliopsida</taxon>
        <taxon>Liliopsida</taxon>
        <taxon>Poales</taxon>
        <taxon>Poaceae</taxon>
        <taxon>PACMAD clade</taxon>
        <taxon>Arundinoideae</taxon>
        <taxon>Arundineae</taxon>
        <taxon>Arundo</taxon>
    </lineage>
</organism>
<evidence type="ECO:0000313" key="1">
    <source>
        <dbReference type="EMBL" id="JAE33007.1"/>
    </source>
</evidence>